<feature type="compositionally biased region" description="Basic and acidic residues" evidence="1">
    <location>
        <begin position="144"/>
        <end position="154"/>
    </location>
</feature>
<evidence type="ECO:0000313" key="3">
    <source>
        <dbReference type="Proteomes" id="UP001227230"/>
    </source>
</evidence>
<dbReference type="Proteomes" id="UP001227230">
    <property type="component" value="Chromosome 11"/>
</dbReference>
<reference evidence="2 3" key="1">
    <citation type="journal article" date="2023" name="Hortic Res">
        <title>The complete reference genome for grapevine (Vitis vinifera L.) genetics and breeding.</title>
        <authorList>
            <person name="Shi X."/>
            <person name="Cao S."/>
            <person name="Wang X."/>
            <person name="Huang S."/>
            <person name="Wang Y."/>
            <person name="Liu Z."/>
            <person name="Liu W."/>
            <person name="Leng X."/>
            <person name="Peng Y."/>
            <person name="Wang N."/>
            <person name="Wang Y."/>
            <person name="Ma Z."/>
            <person name="Xu X."/>
            <person name="Zhang F."/>
            <person name="Xue H."/>
            <person name="Zhong H."/>
            <person name="Wang Y."/>
            <person name="Zhang K."/>
            <person name="Velt A."/>
            <person name="Avia K."/>
            <person name="Holtgrawe D."/>
            <person name="Grimplet J."/>
            <person name="Matus J.T."/>
            <person name="Ware D."/>
            <person name="Wu X."/>
            <person name="Wang H."/>
            <person name="Liu C."/>
            <person name="Fang Y."/>
            <person name="Rustenholz C."/>
            <person name="Cheng Z."/>
            <person name="Xiao H."/>
            <person name="Zhou Y."/>
        </authorList>
    </citation>
    <scope>NUCLEOTIDE SEQUENCE [LARGE SCALE GENOMIC DNA]</scope>
    <source>
        <strain evidence="3">cv. Pinot noir / PN40024</strain>
        <tissue evidence="2">Leaf</tissue>
    </source>
</reference>
<feature type="compositionally biased region" description="Low complexity" evidence="1">
    <location>
        <begin position="22"/>
        <end position="34"/>
    </location>
</feature>
<evidence type="ECO:0000256" key="1">
    <source>
        <dbReference type="SAM" id="MobiDB-lite"/>
    </source>
</evidence>
<dbReference type="EMBL" id="CP126658">
    <property type="protein sequence ID" value="WJZ98310.1"/>
    <property type="molecule type" value="Genomic_DNA"/>
</dbReference>
<feature type="compositionally biased region" description="Basic residues" evidence="1">
    <location>
        <begin position="96"/>
        <end position="108"/>
    </location>
</feature>
<evidence type="ECO:0000313" key="2">
    <source>
        <dbReference type="EMBL" id="WJZ98310.1"/>
    </source>
</evidence>
<name>A0ABY9CT95_VITVI</name>
<organism evidence="2 3">
    <name type="scientific">Vitis vinifera</name>
    <name type="common">Grape</name>
    <dbReference type="NCBI Taxonomy" id="29760"/>
    <lineage>
        <taxon>Eukaryota</taxon>
        <taxon>Viridiplantae</taxon>
        <taxon>Streptophyta</taxon>
        <taxon>Embryophyta</taxon>
        <taxon>Tracheophyta</taxon>
        <taxon>Spermatophyta</taxon>
        <taxon>Magnoliopsida</taxon>
        <taxon>eudicotyledons</taxon>
        <taxon>Gunneridae</taxon>
        <taxon>Pentapetalae</taxon>
        <taxon>rosids</taxon>
        <taxon>Vitales</taxon>
        <taxon>Vitaceae</taxon>
        <taxon>Viteae</taxon>
        <taxon>Vitis</taxon>
    </lineage>
</organism>
<feature type="region of interest" description="Disordered" evidence="1">
    <location>
        <begin position="297"/>
        <end position="328"/>
    </location>
</feature>
<protein>
    <submittedName>
        <fullName evidence="2">Uncharacterized protein</fullName>
    </submittedName>
</protein>
<gene>
    <name evidence="2" type="ORF">VitviT2T_016842</name>
</gene>
<feature type="region of interest" description="Disordered" evidence="1">
    <location>
        <begin position="1"/>
        <end position="117"/>
    </location>
</feature>
<feature type="region of interest" description="Disordered" evidence="1">
    <location>
        <begin position="140"/>
        <end position="172"/>
    </location>
</feature>
<feature type="compositionally biased region" description="Polar residues" evidence="1">
    <location>
        <begin position="1"/>
        <end position="21"/>
    </location>
</feature>
<accession>A0ABY9CT95</accession>
<sequence length="328" mass="36125">MNRMTVGNNWPPTSFSSNSKSQRAGGARPGQAGRVKARSNLVDEIWASKTKAHSFSKPSPQSETDVGWKREVLGKGPIQSLGQEMGGKQDKFSKGPSHRATHSAKGKAKVGYEESENQQRGFAVKCGSKMLWNVLLPSSSACRQGDRSRREPLTTERSPTGSDTLPLEDTSEAGTQLVQGCSEEGMTPTKEIVEQRNILRAPFMSKEKEKTRNIAIGKDRAGVKGFVGCSHSGSSVSDHPYPANREKGLIFEGYCGMTEVEIFQVSSHQSSLPLHSPFSVARWDDIEWPSTQVMESRSVEGAITGYEPDEWDEEYDRGKRKKVSDIKK</sequence>
<keyword evidence="3" id="KW-1185">Reference proteome</keyword>
<proteinExistence type="predicted"/>